<gene>
    <name evidence="1" type="ORF">Gotri_012251</name>
</gene>
<proteinExistence type="predicted"/>
<keyword evidence="2" id="KW-1185">Reference proteome</keyword>
<accession>A0A7J9DQJ6</accession>
<dbReference type="Proteomes" id="UP000593568">
    <property type="component" value="Unassembled WGS sequence"/>
</dbReference>
<organism evidence="1 2">
    <name type="scientific">Gossypium trilobum</name>
    <dbReference type="NCBI Taxonomy" id="34281"/>
    <lineage>
        <taxon>Eukaryota</taxon>
        <taxon>Viridiplantae</taxon>
        <taxon>Streptophyta</taxon>
        <taxon>Embryophyta</taxon>
        <taxon>Tracheophyta</taxon>
        <taxon>Spermatophyta</taxon>
        <taxon>Magnoliopsida</taxon>
        <taxon>eudicotyledons</taxon>
        <taxon>Gunneridae</taxon>
        <taxon>Pentapetalae</taxon>
        <taxon>rosids</taxon>
        <taxon>malvids</taxon>
        <taxon>Malvales</taxon>
        <taxon>Malvaceae</taxon>
        <taxon>Malvoideae</taxon>
        <taxon>Gossypium</taxon>
    </lineage>
</organism>
<comment type="caution">
    <text evidence="1">The sequence shown here is derived from an EMBL/GenBank/DDBJ whole genome shotgun (WGS) entry which is preliminary data.</text>
</comment>
<name>A0A7J9DQJ6_9ROSI</name>
<protein>
    <submittedName>
        <fullName evidence="1">Uncharacterized protein</fullName>
    </submittedName>
</protein>
<dbReference type="AlphaFoldDB" id="A0A7J9DQJ6"/>
<sequence>MLPQEKSSHSRGNQPLFDGCLLLKSHL</sequence>
<reference evidence="1 2" key="1">
    <citation type="journal article" date="2019" name="Genome Biol. Evol.">
        <title>Insights into the evolution of the New World diploid cottons (Gossypium, subgenus Houzingenia) based on genome sequencing.</title>
        <authorList>
            <person name="Grover C.E."/>
            <person name="Arick M.A. 2nd"/>
            <person name="Thrash A."/>
            <person name="Conover J.L."/>
            <person name="Sanders W.S."/>
            <person name="Peterson D.G."/>
            <person name="Frelichowski J.E."/>
            <person name="Scheffler J.A."/>
            <person name="Scheffler B.E."/>
            <person name="Wendel J.F."/>
        </authorList>
    </citation>
    <scope>NUCLEOTIDE SEQUENCE [LARGE SCALE GENOMIC DNA]</scope>
    <source>
        <strain evidence="1">8</strain>
        <tissue evidence="1">Leaf</tissue>
    </source>
</reference>
<evidence type="ECO:0000313" key="1">
    <source>
        <dbReference type="EMBL" id="MBA0762665.1"/>
    </source>
</evidence>
<evidence type="ECO:0000313" key="2">
    <source>
        <dbReference type="Proteomes" id="UP000593568"/>
    </source>
</evidence>
<dbReference type="EMBL" id="JABEZW010000004">
    <property type="protein sequence ID" value="MBA0762665.1"/>
    <property type="molecule type" value="Genomic_DNA"/>
</dbReference>